<dbReference type="Gene3D" id="3.40.50.1000">
    <property type="entry name" value="HAD superfamily/HAD-like"/>
    <property type="match status" value="2"/>
</dbReference>
<evidence type="ECO:0008006" key="3">
    <source>
        <dbReference type="Google" id="ProtNLM"/>
    </source>
</evidence>
<proteinExistence type="predicted"/>
<dbReference type="GO" id="GO:0016791">
    <property type="term" value="F:phosphatase activity"/>
    <property type="evidence" value="ECO:0007669"/>
    <property type="project" value="TreeGrafter"/>
</dbReference>
<dbReference type="SUPFAM" id="SSF56784">
    <property type="entry name" value="HAD-like"/>
    <property type="match status" value="1"/>
</dbReference>
<dbReference type="EMBL" id="LWDL01000016">
    <property type="protein sequence ID" value="OQW51968.1"/>
    <property type="molecule type" value="Genomic_DNA"/>
</dbReference>
<dbReference type="PANTHER" id="PTHR19288">
    <property type="entry name" value="4-NITROPHENYLPHOSPHATASE-RELATED"/>
    <property type="match status" value="1"/>
</dbReference>
<organism evidence="1 2">
    <name type="scientific">Candidatus Raskinella chloraquaticus</name>
    <dbReference type="NCBI Taxonomy" id="1951219"/>
    <lineage>
        <taxon>Bacteria</taxon>
        <taxon>Pseudomonadati</taxon>
        <taxon>Pseudomonadota</taxon>
        <taxon>Alphaproteobacteria</taxon>
        <taxon>Hyphomicrobiales</taxon>
        <taxon>Phreatobacteraceae</taxon>
        <taxon>Candidatus Raskinella</taxon>
    </lineage>
</organism>
<dbReference type="InterPro" id="IPR023214">
    <property type="entry name" value="HAD_sf"/>
</dbReference>
<dbReference type="GO" id="GO:0005737">
    <property type="term" value="C:cytoplasm"/>
    <property type="evidence" value="ECO:0007669"/>
    <property type="project" value="TreeGrafter"/>
</dbReference>
<protein>
    <recommendedName>
        <fullName evidence="3">HAD family hydrolase</fullName>
    </recommendedName>
</protein>
<dbReference type="STRING" id="1827387.A4S15_08980"/>
<gene>
    <name evidence="1" type="ORF">A4S15_08980</name>
</gene>
<dbReference type="NCBIfam" id="TIGR01459">
    <property type="entry name" value="HAD-SF-IIA-hyp4"/>
    <property type="match status" value="1"/>
</dbReference>
<dbReference type="InterPro" id="IPR006356">
    <property type="entry name" value="HAD-SF_hydro_IIA_hyp3"/>
</dbReference>
<dbReference type="PANTHER" id="PTHR19288:SF90">
    <property type="entry name" value="OS08G0542600 PROTEIN"/>
    <property type="match status" value="1"/>
</dbReference>
<name>A0A1W9HX08_9HYPH</name>
<comment type="caution">
    <text evidence="1">The sequence shown here is derived from an EMBL/GenBank/DDBJ whole genome shotgun (WGS) entry which is preliminary data.</text>
</comment>
<dbReference type="InterPro" id="IPR006357">
    <property type="entry name" value="HAD-SF_hydro_IIA"/>
</dbReference>
<dbReference type="Proteomes" id="UP000192872">
    <property type="component" value="Unassembled WGS sequence"/>
</dbReference>
<accession>A0A1W9HX08</accession>
<reference evidence="1 2" key="1">
    <citation type="journal article" date="2017" name="Water Res.">
        <title>Comammox in drinking water systems.</title>
        <authorList>
            <person name="Wang Y."/>
            <person name="Ma L."/>
            <person name="Mao Y."/>
            <person name="Jiang X."/>
            <person name="Xia Y."/>
            <person name="Yu K."/>
            <person name="Li B."/>
            <person name="Zhang T."/>
        </authorList>
    </citation>
    <scope>NUCLEOTIDE SEQUENCE [LARGE SCALE GENOMIC DNA]</scope>
    <source>
        <strain evidence="1">SG_bin8</strain>
    </source>
</reference>
<dbReference type="Pfam" id="PF13344">
    <property type="entry name" value="Hydrolase_6"/>
    <property type="match status" value="1"/>
</dbReference>
<dbReference type="NCBIfam" id="TIGR01460">
    <property type="entry name" value="HAD-SF-IIA"/>
    <property type="match status" value="1"/>
</dbReference>
<dbReference type="AlphaFoldDB" id="A0A1W9HX08"/>
<evidence type="ECO:0000313" key="2">
    <source>
        <dbReference type="Proteomes" id="UP000192872"/>
    </source>
</evidence>
<sequence>MKETLIMVELLTGAGALISRYEVLFCDVWGVLHDGRTAYPGANSCLPRFRAGGGRVILVSNAPLPGDAVAGVLDSKGVSRLAWDAIVSSGDLTRLRMAELGLNAIHHIGPSRDLPLFAGLVQKLVAFDAAEALVVTGLVHDARETADDYRQLLEAALAKHLPLICANPDLSVEVGGRFYPCAGAIAALYAQMGGKVCWEGKPYPAAYELAFKEAEKLGNRPVKRDQVLAIGDAVRTDLAGAARAGIDALFIAGGLHREALMAGDVIDQRKLDEALGDEAATTRAAMPYLVW</sequence>
<dbReference type="Pfam" id="PF13242">
    <property type="entry name" value="Hydrolase_like"/>
    <property type="match status" value="1"/>
</dbReference>
<dbReference type="InterPro" id="IPR036412">
    <property type="entry name" value="HAD-like_sf"/>
</dbReference>
<evidence type="ECO:0000313" key="1">
    <source>
        <dbReference type="EMBL" id="OQW51968.1"/>
    </source>
</evidence>